<dbReference type="PANTHER" id="PTHR42798:SF4">
    <property type="entry name" value="ABC TRANSPORTER DOMAIN-CONTAINING PROTEIN"/>
    <property type="match status" value="1"/>
</dbReference>
<dbReference type="InterPro" id="IPR017871">
    <property type="entry name" value="ABC_transporter-like_CS"/>
</dbReference>
<dbReference type="CDD" id="cd03255">
    <property type="entry name" value="ABC_MJ0796_LolCDE_FtsE"/>
    <property type="match status" value="1"/>
</dbReference>
<evidence type="ECO:0000259" key="5">
    <source>
        <dbReference type="PROSITE" id="PS50893"/>
    </source>
</evidence>
<dbReference type="Proteomes" id="UP000070260">
    <property type="component" value="Chromosome"/>
</dbReference>
<gene>
    <name evidence="6" type="ORF">JFP838_00750</name>
</gene>
<protein>
    <recommendedName>
        <fullName evidence="5">ABC transporter domain-containing protein</fullName>
    </recommendedName>
</protein>
<dbReference type="AlphaFoldDB" id="A0A127EEG5"/>
<dbReference type="PATRIC" id="fig|1502.177.peg.128"/>
<dbReference type="FunFam" id="3.40.50.300:FF:000032">
    <property type="entry name" value="Export ABC transporter ATP-binding protein"/>
    <property type="match status" value="1"/>
</dbReference>
<evidence type="ECO:0000313" key="7">
    <source>
        <dbReference type="Proteomes" id="UP000070260"/>
    </source>
</evidence>
<accession>A0A127EEG5</accession>
<feature type="domain" description="ABC transporter" evidence="5">
    <location>
        <begin position="4"/>
        <end position="226"/>
    </location>
</feature>
<dbReference type="Gene3D" id="3.40.50.300">
    <property type="entry name" value="P-loop containing nucleotide triphosphate hydrolases"/>
    <property type="match status" value="1"/>
</dbReference>
<dbReference type="PROSITE" id="PS50893">
    <property type="entry name" value="ABC_TRANSPORTER_2"/>
    <property type="match status" value="1"/>
</dbReference>
<sequence length="226" mass="24910">MSVIKIINLNKIYGKNDNEIKALNNINLEIKKGELVAITGKSGSGKSTLLNILGQLENASSGEIYINGEATNNLTNNQKAKLRSTKIGFVVQHFALINNYTVYDNIELPLKYSNVKKNQRKQLINQVSFYLGIHDKLTTTPSTLSGGQSQRVAIARAIVNNPDILLADEPTGSLDSKTCSEVFNIFKKLNSNGKTIIIVTHDLELANKCTRIVELKDGYINSDKCL</sequence>
<reference evidence="6 7" key="1">
    <citation type="journal article" date="2016" name="PLoS ONE">
        <title>Plasmid Characterization and Chromosome Analysis of Two netF+ Clostridium perfringens Isolates Associated with Foal and Canine Necrotizing Enteritis.</title>
        <authorList>
            <person name="Mehdizadeh Gohari I."/>
            <person name="Kropinski A.M."/>
            <person name="Weese S.J."/>
            <person name="Parreira V.R."/>
            <person name="Whitehead A.E."/>
            <person name="Boerlin P."/>
            <person name="Prescott J.F."/>
        </authorList>
    </citation>
    <scope>NUCLEOTIDE SEQUENCE [LARGE SCALE GENOMIC DNA]</scope>
    <source>
        <strain evidence="6 7">JP838</strain>
    </source>
</reference>
<dbReference type="InterPro" id="IPR003593">
    <property type="entry name" value="AAA+_ATPase"/>
</dbReference>
<dbReference type="OrthoDB" id="9802264at2"/>
<dbReference type="SUPFAM" id="SSF52540">
    <property type="entry name" value="P-loop containing nucleoside triphosphate hydrolases"/>
    <property type="match status" value="1"/>
</dbReference>
<keyword evidence="2" id="KW-0813">Transport</keyword>
<dbReference type="GO" id="GO:0016887">
    <property type="term" value="F:ATP hydrolysis activity"/>
    <property type="evidence" value="ECO:0007669"/>
    <property type="project" value="InterPro"/>
</dbReference>
<evidence type="ECO:0000256" key="4">
    <source>
        <dbReference type="ARBA" id="ARBA00022840"/>
    </source>
</evidence>
<dbReference type="Pfam" id="PF00005">
    <property type="entry name" value="ABC_tran"/>
    <property type="match status" value="1"/>
</dbReference>
<comment type="similarity">
    <text evidence="1">Belongs to the ABC transporter superfamily.</text>
</comment>
<dbReference type="InterPro" id="IPR017911">
    <property type="entry name" value="MacB-like_ATP-bd"/>
</dbReference>
<dbReference type="PANTHER" id="PTHR42798">
    <property type="entry name" value="LIPOPROTEIN-RELEASING SYSTEM ATP-BINDING PROTEIN LOLD"/>
    <property type="match status" value="1"/>
</dbReference>
<dbReference type="InterPro" id="IPR003439">
    <property type="entry name" value="ABC_transporter-like_ATP-bd"/>
</dbReference>
<evidence type="ECO:0000256" key="2">
    <source>
        <dbReference type="ARBA" id="ARBA00022448"/>
    </source>
</evidence>
<organism evidence="6 7">
    <name type="scientific">Clostridium perfringens</name>
    <dbReference type="NCBI Taxonomy" id="1502"/>
    <lineage>
        <taxon>Bacteria</taxon>
        <taxon>Bacillati</taxon>
        <taxon>Bacillota</taxon>
        <taxon>Clostridia</taxon>
        <taxon>Eubacteriales</taxon>
        <taxon>Clostridiaceae</taxon>
        <taxon>Clostridium</taxon>
    </lineage>
</organism>
<evidence type="ECO:0000256" key="3">
    <source>
        <dbReference type="ARBA" id="ARBA00022741"/>
    </source>
</evidence>
<dbReference type="GO" id="GO:0022857">
    <property type="term" value="F:transmembrane transporter activity"/>
    <property type="evidence" value="ECO:0007669"/>
    <property type="project" value="UniProtKB-ARBA"/>
</dbReference>
<dbReference type="EMBL" id="CP010994">
    <property type="protein sequence ID" value="AMN34345.1"/>
    <property type="molecule type" value="Genomic_DNA"/>
</dbReference>
<dbReference type="RefSeq" id="WP_061426100.1">
    <property type="nucleotide sequence ID" value="NZ_CATNZO010000001.1"/>
</dbReference>
<evidence type="ECO:0000313" key="6">
    <source>
        <dbReference type="EMBL" id="AMN34345.1"/>
    </source>
</evidence>
<name>A0A127EEG5_CLOPF</name>
<proteinExistence type="inferred from homology"/>
<keyword evidence="4" id="KW-0067">ATP-binding</keyword>
<evidence type="ECO:0000256" key="1">
    <source>
        <dbReference type="ARBA" id="ARBA00005417"/>
    </source>
</evidence>
<dbReference type="PROSITE" id="PS00211">
    <property type="entry name" value="ABC_TRANSPORTER_1"/>
    <property type="match status" value="1"/>
</dbReference>
<dbReference type="InterPro" id="IPR027417">
    <property type="entry name" value="P-loop_NTPase"/>
</dbReference>
<keyword evidence="3" id="KW-0547">Nucleotide-binding</keyword>
<dbReference type="GO" id="GO:0098796">
    <property type="term" value="C:membrane protein complex"/>
    <property type="evidence" value="ECO:0007669"/>
    <property type="project" value="UniProtKB-ARBA"/>
</dbReference>
<dbReference type="SMART" id="SM00382">
    <property type="entry name" value="AAA"/>
    <property type="match status" value="1"/>
</dbReference>
<dbReference type="GO" id="GO:0005524">
    <property type="term" value="F:ATP binding"/>
    <property type="evidence" value="ECO:0007669"/>
    <property type="project" value="UniProtKB-KW"/>
</dbReference>